<protein>
    <recommendedName>
        <fullName evidence="5">Integral membrane protein</fullName>
    </recommendedName>
</protein>
<evidence type="ECO:0008006" key="5">
    <source>
        <dbReference type="Google" id="ProtNLM"/>
    </source>
</evidence>
<comment type="caution">
    <text evidence="3">The sequence shown here is derived from an EMBL/GenBank/DDBJ whole genome shotgun (WGS) entry which is preliminary data.</text>
</comment>
<sequence>MAKGRGFEFSEKGSAPNRRVTRQSVHLRARVRSGLPNRRCQLALLSGAVAALVAYILARHTSSDLGQALAWSGASFLGITYLVFTIEEKLGL</sequence>
<keyword evidence="2" id="KW-1133">Transmembrane helix</keyword>
<reference evidence="3 4" key="1">
    <citation type="submission" date="2024-06" db="EMBL/GenBank/DDBJ databases">
        <title>The Natural Products Discovery Center: Release of the First 8490 Sequenced Strains for Exploring Actinobacteria Biosynthetic Diversity.</title>
        <authorList>
            <person name="Kalkreuter E."/>
            <person name="Kautsar S.A."/>
            <person name="Yang D."/>
            <person name="Bader C.D."/>
            <person name="Teijaro C.N."/>
            <person name="Fluegel L."/>
            <person name="Davis C.M."/>
            <person name="Simpson J.R."/>
            <person name="Lauterbach L."/>
            <person name="Steele A.D."/>
            <person name="Gui C."/>
            <person name="Meng S."/>
            <person name="Li G."/>
            <person name="Viehrig K."/>
            <person name="Ye F."/>
            <person name="Su P."/>
            <person name="Kiefer A.F."/>
            <person name="Nichols A."/>
            <person name="Cepeda A.J."/>
            <person name="Yan W."/>
            <person name="Fan B."/>
            <person name="Jiang Y."/>
            <person name="Adhikari A."/>
            <person name="Zheng C.-J."/>
            <person name="Schuster L."/>
            <person name="Cowan T.M."/>
            <person name="Smanski M.J."/>
            <person name="Chevrette M.G."/>
            <person name="De Carvalho L.P.S."/>
            <person name="Shen B."/>
        </authorList>
    </citation>
    <scope>NUCLEOTIDE SEQUENCE [LARGE SCALE GENOMIC DNA]</scope>
    <source>
        <strain evidence="3 4">NPDC000155</strain>
    </source>
</reference>
<gene>
    <name evidence="3" type="ORF">ABT384_38175</name>
</gene>
<keyword evidence="4" id="KW-1185">Reference proteome</keyword>
<feature type="region of interest" description="Disordered" evidence="1">
    <location>
        <begin position="1"/>
        <end position="23"/>
    </location>
</feature>
<evidence type="ECO:0000256" key="2">
    <source>
        <dbReference type="SAM" id="Phobius"/>
    </source>
</evidence>
<dbReference type="RefSeq" id="WP_190075183.1">
    <property type="nucleotide sequence ID" value="NZ_BNBM01000023.1"/>
</dbReference>
<feature type="compositionally biased region" description="Basic and acidic residues" evidence="1">
    <location>
        <begin position="1"/>
        <end position="11"/>
    </location>
</feature>
<evidence type="ECO:0000313" key="3">
    <source>
        <dbReference type="EMBL" id="MER7378455.1"/>
    </source>
</evidence>
<name>A0ABV1Y3P6_9ACTN</name>
<feature type="transmembrane region" description="Helical" evidence="2">
    <location>
        <begin position="69"/>
        <end position="86"/>
    </location>
</feature>
<proteinExistence type="predicted"/>
<evidence type="ECO:0000256" key="1">
    <source>
        <dbReference type="SAM" id="MobiDB-lite"/>
    </source>
</evidence>
<organism evidence="3 4">
    <name type="scientific">Streptomyces lanatus</name>
    <dbReference type="NCBI Taxonomy" id="66900"/>
    <lineage>
        <taxon>Bacteria</taxon>
        <taxon>Bacillati</taxon>
        <taxon>Actinomycetota</taxon>
        <taxon>Actinomycetes</taxon>
        <taxon>Kitasatosporales</taxon>
        <taxon>Streptomycetaceae</taxon>
        <taxon>Streptomyces</taxon>
    </lineage>
</organism>
<keyword evidence="2" id="KW-0472">Membrane</keyword>
<feature type="transmembrane region" description="Helical" evidence="2">
    <location>
        <begin position="40"/>
        <end position="57"/>
    </location>
</feature>
<dbReference type="EMBL" id="JBEPFB010000024">
    <property type="protein sequence ID" value="MER7378455.1"/>
    <property type="molecule type" value="Genomic_DNA"/>
</dbReference>
<evidence type="ECO:0000313" key="4">
    <source>
        <dbReference type="Proteomes" id="UP001486207"/>
    </source>
</evidence>
<keyword evidence="2" id="KW-0812">Transmembrane</keyword>
<dbReference type="Proteomes" id="UP001486207">
    <property type="component" value="Unassembled WGS sequence"/>
</dbReference>
<accession>A0ABV1Y3P6</accession>